<keyword evidence="2" id="KW-0472">Membrane</keyword>
<evidence type="ECO:0000256" key="2">
    <source>
        <dbReference type="SAM" id="Phobius"/>
    </source>
</evidence>
<evidence type="ECO:0000256" key="1">
    <source>
        <dbReference type="SAM" id="MobiDB-lite"/>
    </source>
</evidence>
<keyword evidence="2" id="KW-1133">Transmembrane helix</keyword>
<comment type="caution">
    <text evidence="3">The sequence shown here is derived from an EMBL/GenBank/DDBJ whole genome shotgun (WGS) entry which is preliminary data.</text>
</comment>
<keyword evidence="4" id="KW-1185">Reference proteome</keyword>
<feature type="transmembrane region" description="Helical" evidence="2">
    <location>
        <begin position="33"/>
        <end position="56"/>
    </location>
</feature>
<feature type="region of interest" description="Disordered" evidence="1">
    <location>
        <begin position="1"/>
        <end position="28"/>
    </location>
</feature>
<organism evidence="3 4">
    <name type="scientific">Eumeta variegata</name>
    <name type="common">Bagworm moth</name>
    <name type="synonym">Eumeta japonica</name>
    <dbReference type="NCBI Taxonomy" id="151549"/>
    <lineage>
        <taxon>Eukaryota</taxon>
        <taxon>Metazoa</taxon>
        <taxon>Ecdysozoa</taxon>
        <taxon>Arthropoda</taxon>
        <taxon>Hexapoda</taxon>
        <taxon>Insecta</taxon>
        <taxon>Pterygota</taxon>
        <taxon>Neoptera</taxon>
        <taxon>Endopterygota</taxon>
        <taxon>Lepidoptera</taxon>
        <taxon>Glossata</taxon>
        <taxon>Ditrysia</taxon>
        <taxon>Tineoidea</taxon>
        <taxon>Psychidae</taxon>
        <taxon>Oiketicinae</taxon>
        <taxon>Eumeta</taxon>
    </lineage>
</organism>
<protein>
    <submittedName>
        <fullName evidence="3">Uncharacterized protein</fullName>
    </submittedName>
</protein>
<evidence type="ECO:0000313" key="4">
    <source>
        <dbReference type="Proteomes" id="UP000299102"/>
    </source>
</evidence>
<accession>A0A4C1WPX8</accession>
<gene>
    <name evidence="3" type="ORF">EVAR_43339_1</name>
</gene>
<proteinExistence type="predicted"/>
<evidence type="ECO:0000313" key="3">
    <source>
        <dbReference type="EMBL" id="GBP53053.1"/>
    </source>
</evidence>
<sequence length="214" mass="23982">MQGGFVTRRKRLERRQQRGKKEFNDTTRTPPAAVARVVGAALMVLLLHKTFFVVLVRWRPTRRPSLGKFRTRYTPHHSLKAAHKWRNHIACLGLVRAHKFIARRLKHNVQHEANVAHAFRSGFCEMKSQLDCKLITGTERGLGGGGAGGTVLKGKGASCDWAATPRLDNETARHLVRTVHEFTVLATCLAVDATVKCRSPIEDREHNFDGYGGN</sequence>
<reference evidence="3 4" key="1">
    <citation type="journal article" date="2019" name="Commun. Biol.">
        <title>The bagworm genome reveals a unique fibroin gene that provides high tensile strength.</title>
        <authorList>
            <person name="Kono N."/>
            <person name="Nakamura H."/>
            <person name="Ohtoshi R."/>
            <person name="Tomita M."/>
            <person name="Numata K."/>
            <person name="Arakawa K."/>
        </authorList>
    </citation>
    <scope>NUCLEOTIDE SEQUENCE [LARGE SCALE GENOMIC DNA]</scope>
</reference>
<dbReference type="Proteomes" id="UP000299102">
    <property type="component" value="Unassembled WGS sequence"/>
</dbReference>
<dbReference type="AlphaFoldDB" id="A0A4C1WPX8"/>
<feature type="compositionally biased region" description="Basic and acidic residues" evidence="1">
    <location>
        <begin position="14"/>
        <end position="25"/>
    </location>
</feature>
<dbReference type="EMBL" id="BGZK01000615">
    <property type="protein sequence ID" value="GBP53053.1"/>
    <property type="molecule type" value="Genomic_DNA"/>
</dbReference>
<name>A0A4C1WPX8_EUMVA</name>
<keyword evidence="2" id="KW-0812">Transmembrane</keyword>